<dbReference type="EC" id="3.2.1.52" evidence="3"/>
<feature type="active site" description="Proton donor" evidence="6">
    <location>
        <position position="334"/>
    </location>
</feature>
<dbReference type="GO" id="GO:0004563">
    <property type="term" value="F:beta-N-acetylhexosaminidase activity"/>
    <property type="evidence" value="ECO:0007669"/>
    <property type="project" value="UniProtKB-EC"/>
</dbReference>
<name>A0A931FXJ1_9ACTN</name>
<dbReference type="Proteomes" id="UP000598146">
    <property type="component" value="Unassembled WGS sequence"/>
</dbReference>
<dbReference type="GO" id="GO:0005975">
    <property type="term" value="P:carbohydrate metabolic process"/>
    <property type="evidence" value="ECO:0007669"/>
    <property type="project" value="InterPro"/>
</dbReference>
<reference evidence="9" key="1">
    <citation type="submission" date="2020-11" db="EMBL/GenBank/DDBJ databases">
        <title>Isolation and identification of active actinomycetes.</title>
        <authorList>
            <person name="Sun X."/>
        </authorList>
    </citation>
    <scope>NUCLEOTIDE SEQUENCE</scope>
    <source>
        <strain evidence="9">NEAU-A11</strain>
    </source>
</reference>
<accession>A0A931FXJ1</accession>
<sequence length="523" mass="57020">MRIRLVPVLAVIVLSLPLTVTTASGGPKPIPLPISLATVIPAPAEAETETEGFRLGPETVIGAAGAARPIAEQLAAALRPATGYELPVRSGAAGIDLLLNKGADQRLGDEGYALTVRPGGVELRANRPAGLFAGVQTLRQLLPPEIEADSVQQRDWVLPGGRIVDRPRYAYRGAMLDLARHFHTPAEVKRYIDQISRFKINHLHLHLADDQGWRIQIDSWPRLATVGGAEGTGVRGIGGGYLTKADYRDLVRYAAERFVTIVPEIDMPGHVNAAQVAYPELTCDGVAPRPRIDIRVGYSSLCAGKEITYRFAEDVIRELAEMTPGPYLHIGGDEAHSTPHADYLAFQERVLPLVRKHGKIPAGWQEIAQAPAARDDAVVQYWNHEGATAPVVAAAGSGAKVLLSPANKAYLDMQYDLLTPGGLHWAGTIEVRTAYDWDPGTLLSGVPEESILGVEAPLWSETLRDLADLEFLAFPRLVALAELAWSPRATHDWDSFRMRLGAYGPRWTRQGVRFYSSPQIRWS</sequence>
<keyword evidence="4" id="KW-0378">Hydrolase</keyword>
<dbReference type="Gene3D" id="3.20.20.80">
    <property type="entry name" value="Glycosidases"/>
    <property type="match status" value="1"/>
</dbReference>
<dbReference type="Pfam" id="PF02838">
    <property type="entry name" value="Glyco_hydro_20b"/>
    <property type="match status" value="1"/>
</dbReference>
<dbReference type="InterPro" id="IPR015882">
    <property type="entry name" value="HEX_bac_N"/>
</dbReference>
<dbReference type="SUPFAM" id="SSF55545">
    <property type="entry name" value="beta-N-acetylhexosaminidase-like domain"/>
    <property type="match status" value="1"/>
</dbReference>
<dbReference type="Gene3D" id="3.30.379.10">
    <property type="entry name" value="Chitobiase/beta-hexosaminidase domain 2-like"/>
    <property type="match status" value="1"/>
</dbReference>
<dbReference type="PANTHER" id="PTHR22600:SF57">
    <property type="entry name" value="BETA-N-ACETYLHEXOSAMINIDASE"/>
    <property type="match status" value="1"/>
</dbReference>
<protein>
    <recommendedName>
        <fullName evidence="3">beta-N-acetylhexosaminidase</fullName>
        <ecNumber evidence="3">3.2.1.52</ecNumber>
    </recommendedName>
</protein>
<evidence type="ECO:0000256" key="3">
    <source>
        <dbReference type="ARBA" id="ARBA00012663"/>
    </source>
</evidence>
<evidence type="ECO:0000313" key="9">
    <source>
        <dbReference type="EMBL" id="MBG0560911.1"/>
    </source>
</evidence>
<dbReference type="EMBL" id="JADQTO010000002">
    <property type="protein sequence ID" value="MBG0560911.1"/>
    <property type="molecule type" value="Genomic_DNA"/>
</dbReference>
<evidence type="ECO:0000259" key="7">
    <source>
        <dbReference type="Pfam" id="PF00728"/>
    </source>
</evidence>
<dbReference type="InterPro" id="IPR015883">
    <property type="entry name" value="Glyco_hydro_20_cat"/>
</dbReference>
<dbReference type="SUPFAM" id="SSF51445">
    <property type="entry name" value="(Trans)glycosidases"/>
    <property type="match status" value="1"/>
</dbReference>
<proteinExistence type="inferred from homology"/>
<organism evidence="9 10">
    <name type="scientific">Actinoplanes aureus</name>
    <dbReference type="NCBI Taxonomy" id="2792083"/>
    <lineage>
        <taxon>Bacteria</taxon>
        <taxon>Bacillati</taxon>
        <taxon>Actinomycetota</taxon>
        <taxon>Actinomycetes</taxon>
        <taxon>Micromonosporales</taxon>
        <taxon>Micromonosporaceae</taxon>
        <taxon>Actinoplanes</taxon>
    </lineage>
</organism>
<comment type="caution">
    <text evidence="9">The sequence shown here is derived from an EMBL/GenBank/DDBJ whole genome shotgun (WGS) entry which is preliminary data.</text>
</comment>
<evidence type="ECO:0000259" key="8">
    <source>
        <dbReference type="Pfam" id="PF02838"/>
    </source>
</evidence>
<comment type="similarity">
    <text evidence="2">Belongs to the glycosyl hydrolase 20 family.</text>
</comment>
<dbReference type="GO" id="GO:0016020">
    <property type="term" value="C:membrane"/>
    <property type="evidence" value="ECO:0007669"/>
    <property type="project" value="TreeGrafter"/>
</dbReference>
<dbReference type="PRINTS" id="PR00738">
    <property type="entry name" value="GLHYDRLASE20"/>
</dbReference>
<keyword evidence="5" id="KW-0326">Glycosidase</keyword>
<keyword evidence="10" id="KW-1185">Reference proteome</keyword>
<evidence type="ECO:0000256" key="4">
    <source>
        <dbReference type="ARBA" id="ARBA00022801"/>
    </source>
</evidence>
<dbReference type="AlphaFoldDB" id="A0A931FXJ1"/>
<dbReference type="InterPro" id="IPR017853">
    <property type="entry name" value="GH"/>
</dbReference>
<gene>
    <name evidence="9" type="ORF">I4J89_05480</name>
</gene>
<comment type="catalytic activity">
    <reaction evidence="1">
        <text>Hydrolysis of terminal non-reducing N-acetyl-D-hexosamine residues in N-acetyl-beta-D-hexosaminides.</text>
        <dbReference type="EC" id="3.2.1.52"/>
    </reaction>
</comment>
<dbReference type="InterPro" id="IPR025705">
    <property type="entry name" value="Beta_hexosaminidase_sua/sub"/>
</dbReference>
<dbReference type="GO" id="GO:0030203">
    <property type="term" value="P:glycosaminoglycan metabolic process"/>
    <property type="evidence" value="ECO:0007669"/>
    <property type="project" value="TreeGrafter"/>
</dbReference>
<evidence type="ECO:0000313" key="10">
    <source>
        <dbReference type="Proteomes" id="UP000598146"/>
    </source>
</evidence>
<evidence type="ECO:0000256" key="5">
    <source>
        <dbReference type="ARBA" id="ARBA00023295"/>
    </source>
</evidence>
<evidence type="ECO:0000256" key="2">
    <source>
        <dbReference type="ARBA" id="ARBA00006285"/>
    </source>
</evidence>
<dbReference type="Pfam" id="PF00728">
    <property type="entry name" value="Glyco_hydro_20"/>
    <property type="match status" value="1"/>
</dbReference>
<evidence type="ECO:0000256" key="6">
    <source>
        <dbReference type="PIRSR" id="PIRSR625705-1"/>
    </source>
</evidence>
<feature type="domain" description="Glycoside hydrolase family 20 catalytic" evidence="7">
    <location>
        <begin position="169"/>
        <end position="487"/>
    </location>
</feature>
<dbReference type="InterPro" id="IPR029018">
    <property type="entry name" value="Hex-like_dom2"/>
</dbReference>
<feature type="domain" description="Beta-hexosaminidase bacterial type N-terminal" evidence="8">
    <location>
        <begin position="38"/>
        <end position="165"/>
    </location>
</feature>
<dbReference type="RefSeq" id="WP_196412690.1">
    <property type="nucleotide sequence ID" value="NZ_JADQTO010000002.1"/>
</dbReference>
<dbReference type="PANTHER" id="PTHR22600">
    <property type="entry name" value="BETA-HEXOSAMINIDASE"/>
    <property type="match status" value="1"/>
</dbReference>
<dbReference type="CDD" id="cd06568">
    <property type="entry name" value="GH20_SpHex_like"/>
    <property type="match status" value="1"/>
</dbReference>
<evidence type="ECO:0000256" key="1">
    <source>
        <dbReference type="ARBA" id="ARBA00001231"/>
    </source>
</evidence>